<dbReference type="KEGG" id="amr:AM1_2272"/>
<name>B0C124_ACAM1</name>
<dbReference type="SUPFAM" id="SSF56747">
    <property type="entry name" value="Prim-pol domain"/>
    <property type="match status" value="1"/>
</dbReference>
<dbReference type="HOGENOM" id="CLU_524427_0_0_3"/>
<dbReference type="InterPro" id="IPR025048">
    <property type="entry name" value="DUF3987"/>
</dbReference>
<protein>
    <recommendedName>
        <fullName evidence="1">DNA primase/polymerase bifunctional N-terminal domain-containing protein</fullName>
    </recommendedName>
</protein>
<dbReference type="STRING" id="329726.AM1_2272"/>
<dbReference type="EMBL" id="CP000828">
    <property type="protein sequence ID" value="ABW27283.1"/>
    <property type="molecule type" value="Genomic_DNA"/>
</dbReference>
<proteinExistence type="predicted"/>
<sequence length="519" mass="58134">MNSSTNNPQNFSSILDVAIGYLDLGSSPLPVAPKQPNSNFNGKNPSYLDEQGKAYLISSKQYQNKQPTRTEIDLWFANPENGIGILGNNHLHIVDVDTKHFDSKEVCEQVVNKWLDKHSQLHDAQVERTLSDGFHIYVEFAEPPGFTRFAFSEGGSHVGEIQGPNQFTVVAPTVGYQVVQKGRFAPVIDAESIGLYSIKKAKKAKASRSDQVQKTVRIKPENSDALSLLELSTRGVQAIYQSQPESDDRSKDITKVANELYGWANWCEANNLAYDPEPRTLLVDLASNLDIDEDRLDRIIDSIDIDDCQPACVYEGGDEAAWKKIKKLSVDVELEEVTTKILIDSTIIKPPQLFHKSLYGPLSDLASNLELPVEAFLVCILPILASRLKAETRLIIDPGTGYHVPPIIWAGLVGESGTMKSPILKLLTRPLSRLQQEVHESYQLEVSEYEKDLQRFQSRSKKLPITPEKPKHPNMRDLFFSDFTIEAIADSICHHPSEGYLIHIDELAGFFKSMDAYRN</sequence>
<evidence type="ECO:0000313" key="2">
    <source>
        <dbReference type="EMBL" id="ABW27283.1"/>
    </source>
</evidence>
<accession>B0C124</accession>
<dbReference type="eggNOG" id="COG0305">
    <property type="taxonomic scope" value="Bacteria"/>
</dbReference>
<gene>
    <name evidence="2" type="ordered locus">AM1_2272</name>
</gene>
<dbReference type="eggNOG" id="COG5545">
    <property type="taxonomic scope" value="Bacteria"/>
</dbReference>
<dbReference type="Pfam" id="PF09250">
    <property type="entry name" value="Prim-Pol"/>
    <property type="match status" value="1"/>
</dbReference>
<reference evidence="2 3" key="1">
    <citation type="journal article" date="2008" name="Proc. Natl. Acad. Sci. U.S.A.">
        <title>Niche adaptation and genome expansion in the chlorophyll d-producing cyanobacterium Acaryochloris marina.</title>
        <authorList>
            <person name="Swingley W.D."/>
            <person name="Chen M."/>
            <person name="Cheung P.C."/>
            <person name="Conrad A.L."/>
            <person name="Dejesa L.C."/>
            <person name="Hao J."/>
            <person name="Honchak B.M."/>
            <person name="Karbach L.E."/>
            <person name="Kurdoglu A."/>
            <person name="Lahiri S."/>
            <person name="Mastrian S.D."/>
            <person name="Miyashita H."/>
            <person name="Page L."/>
            <person name="Ramakrishna P."/>
            <person name="Satoh S."/>
            <person name="Sattley W.M."/>
            <person name="Shimada Y."/>
            <person name="Taylor H.L."/>
            <person name="Tomo T."/>
            <person name="Tsuchiya T."/>
            <person name="Wang Z.T."/>
            <person name="Raymond J."/>
            <person name="Mimuro M."/>
            <person name="Blankenship R.E."/>
            <person name="Touchman J.W."/>
        </authorList>
    </citation>
    <scope>NUCLEOTIDE SEQUENCE [LARGE SCALE GENOMIC DNA]</scope>
    <source>
        <strain evidence="3">MBIC 11017</strain>
    </source>
</reference>
<keyword evidence="3" id="KW-1185">Reference proteome</keyword>
<feature type="domain" description="DNA primase/polymerase bifunctional N-terminal" evidence="1">
    <location>
        <begin position="41"/>
        <end position="181"/>
    </location>
</feature>
<dbReference type="InterPro" id="IPR015330">
    <property type="entry name" value="DNA_primase/pol_bifunc_N"/>
</dbReference>
<evidence type="ECO:0000259" key="1">
    <source>
        <dbReference type="Pfam" id="PF09250"/>
    </source>
</evidence>
<organism evidence="2 3">
    <name type="scientific">Acaryochloris marina (strain MBIC 11017)</name>
    <dbReference type="NCBI Taxonomy" id="329726"/>
    <lineage>
        <taxon>Bacteria</taxon>
        <taxon>Bacillati</taxon>
        <taxon>Cyanobacteriota</taxon>
        <taxon>Cyanophyceae</taxon>
        <taxon>Acaryochloridales</taxon>
        <taxon>Acaryochloridaceae</taxon>
        <taxon>Acaryochloris</taxon>
    </lineage>
</organism>
<evidence type="ECO:0000313" key="3">
    <source>
        <dbReference type="Proteomes" id="UP000000268"/>
    </source>
</evidence>
<dbReference type="Pfam" id="PF13148">
    <property type="entry name" value="DUF3987"/>
    <property type="match status" value="1"/>
</dbReference>
<dbReference type="AlphaFoldDB" id="B0C124"/>
<dbReference type="Proteomes" id="UP000000268">
    <property type="component" value="Chromosome"/>
</dbReference>